<dbReference type="Proteomes" id="UP000219285">
    <property type="component" value="Chromosome"/>
</dbReference>
<evidence type="ECO:0000256" key="1">
    <source>
        <dbReference type="SAM" id="Phobius"/>
    </source>
</evidence>
<feature type="transmembrane region" description="Helical" evidence="1">
    <location>
        <begin position="47"/>
        <end position="68"/>
    </location>
</feature>
<reference evidence="3" key="1">
    <citation type="submission" date="2014-12" db="EMBL/GenBank/DDBJ databases">
        <title>Complete genome sequence of a multi-drug resistant Klebsiella pneumoniae.</title>
        <authorList>
            <person name="Hua X."/>
            <person name="Chen Q."/>
            <person name="Li X."/>
            <person name="Feng Y."/>
            <person name="Ruan Z."/>
            <person name="Yu Y."/>
        </authorList>
    </citation>
    <scope>NUCLEOTIDE SEQUENCE [LARGE SCALE GENOMIC DNA]</scope>
    <source>
        <strain evidence="3">5.12</strain>
    </source>
</reference>
<dbReference type="RefSeq" id="WP_075609765.1">
    <property type="nucleotide sequence ID" value="NZ_CP052766.1"/>
</dbReference>
<dbReference type="InterPro" id="IPR021529">
    <property type="entry name" value="DUF2798"/>
</dbReference>
<keyword evidence="1" id="KW-0472">Membrane</keyword>
<proteinExistence type="predicted"/>
<protein>
    <submittedName>
        <fullName evidence="2">DUF2798 domain-containing protein</fullName>
    </submittedName>
</protein>
<keyword evidence="1" id="KW-0812">Transmembrane</keyword>
<evidence type="ECO:0000313" key="2">
    <source>
        <dbReference type="EMBL" id="QJR82241.1"/>
    </source>
</evidence>
<reference evidence="2 3" key="2">
    <citation type="submission" date="2020-04" db="EMBL/GenBank/DDBJ databases">
        <title>Complete genome sequence of Alteromonas pelagimontana 5.12T.</title>
        <authorList>
            <person name="Sinha R.K."/>
            <person name="Krishnan K.P."/>
            <person name="Kurian J.P."/>
        </authorList>
    </citation>
    <scope>NUCLEOTIDE SEQUENCE [LARGE SCALE GENOMIC DNA]</scope>
    <source>
        <strain evidence="2 3">5.12</strain>
    </source>
</reference>
<accession>A0A6M4MGC5</accession>
<dbReference type="AlphaFoldDB" id="A0A6M4MGC5"/>
<name>A0A6M4MGC5_9ALTE</name>
<dbReference type="KEGG" id="apel:CA267_016530"/>
<dbReference type="EMBL" id="CP052766">
    <property type="protein sequence ID" value="QJR82241.1"/>
    <property type="molecule type" value="Genomic_DNA"/>
</dbReference>
<keyword evidence="3" id="KW-1185">Reference proteome</keyword>
<organism evidence="2 3">
    <name type="scientific">Alteromonas pelagimontana</name>
    <dbReference type="NCBI Taxonomy" id="1858656"/>
    <lineage>
        <taxon>Bacteria</taxon>
        <taxon>Pseudomonadati</taxon>
        <taxon>Pseudomonadota</taxon>
        <taxon>Gammaproteobacteria</taxon>
        <taxon>Alteromonadales</taxon>
        <taxon>Alteromonadaceae</taxon>
        <taxon>Alteromonas/Salinimonas group</taxon>
        <taxon>Alteromonas</taxon>
    </lineage>
</organism>
<sequence length="78" mass="8666">MHSPKTIIVAQALISFMMAALMTGIFSCLELGFTQEWLLTWPIHFMSAWPIAFVLSLLVSKVAFAIAIRLTQDAAPTR</sequence>
<feature type="transmembrane region" description="Helical" evidence="1">
    <location>
        <begin position="7"/>
        <end position="27"/>
    </location>
</feature>
<dbReference type="PROSITE" id="PS51257">
    <property type="entry name" value="PROKAR_LIPOPROTEIN"/>
    <property type="match status" value="1"/>
</dbReference>
<dbReference type="Pfam" id="PF11391">
    <property type="entry name" value="DUF2798"/>
    <property type="match status" value="1"/>
</dbReference>
<keyword evidence="1" id="KW-1133">Transmembrane helix</keyword>
<evidence type="ECO:0000313" key="3">
    <source>
        <dbReference type="Proteomes" id="UP000219285"/>
    </source>
</evidence>
<gene>
    <name evidence="2" type="ORF">CA267_016530</name>
</gene>
<dbReference type="OrthoDB" id="9799565at2"/>